<dbReference type="InterPro" id="IPR050373">
    <property type="entry name" value="Fibrinogen_C-term_domain"/>
</dbReference>
<keyword evidence="2" id="KW-0175">Coiled coil</keyword>
<reference evidence="5" key="1">
    <citation type="submission" date="2025-08" db="UniProtKB">
        <authorList>
            <consortium name="RefSeq"/>
        </authorList>
    </citation>
    <scope>IDENTIFICATION</scope>
    <source>
        <tissue evidence="5">Lung</tissue>
    </source>
</reference>
<feature type="coiled-coil region" evidence="2">
    <location>
        <begin position="159"/>
        <end position="221"/>
    </location>
</feature>
<dbReference type="NCBIfam" id="NF040941">
    <property type="entry name" value="GGGWT_bact"/>
    <property type="match status" value="1"/>
</dbReference>
<dbReference type="GO" id="GO:0005615">
    <property type="term" value="C:extracellular space"/>
    <property type="evidence" value="ECO:0007669"/>
    <property type="project" value="TreeGrafter"/>
</dbReference>
<dbReference type="FunFam" id="3.90.215.10:FF:000001">
    <property type="entry name" value="Tenascin isoform 1"/>
    <property type="match status" value="1"/>
</dbReference>
<proteinExistence type="predicted"/>
<feature type="domain" description="Fibrinogen C-terminal" evidence="3">
    <location>
        <begin position="270"/>
        <end position="492"/>
    </location>
</feature>
<dbReference type="InterPro" id="IPR020837">
    <property type="entry name" value="Fibrinogen_CS"/>
</dbReference>
<accession>A0A6J3CMZ1</accession>
<dbReference type="InterPro" id="IPR036056">
    <property type="entry name" value="Fibrinogen-like_C"/>
</dbReference>
<evidence type="ECO:0000256" key="1">
    <source>
        <dbReference type="ARBA" id="ARBA00023157"/>
    </source>
</evidence>
<dbReference type="GeneID" id="116487522"/>
<dbReference type="InParanoid" id="A0A6J3CMZ1"/>
<evidence type="ECO:0000259" key="3">
    <source>
        <dbReference type="PROSITE" id="PS51406"/>
    </source>
</evidence>
<dbReference type="PANTHER" id="PTHR19143:SF466">
    <property type="entry name" value="FIBRINOGEN C-TERMINAL DOMAIN-CONTAINING PROTEIN"/>
    <property type="match status" value="1"/>
</dbReference>
<evidence type="ECO:0000313" key="5">
    <source>
        <dbReference type="RefSeq" id="XP_032040411.1"/>
    </source>
</evidence>
<name>A0A6J3CMZ1_AYTFU</name>
<evidence type="ECO:0000313" key="4">
    <source>
        <dbReference type="Proteomes" id="UP000504639"/>
    </source>
</evidence>
<dbReference type="PROSITE" id="PS00514">
    <property type="entry name" value="FIBRINOGEN_C_1"/>
    <property type="match status" value="1"/>
</dbReference>
<keyword evidence="1" id="KW-1015">Disulfide bond</keyword>
<dbReference type="InterPro" id="IPR014716">
    <property type="entry name" value="Fibrinogen_a/b/g_C_1"/>
</dbReference>
<gene>
    <name evidence="5" type="primary">LOC116487522</name>
</gene>
<dbReference type="PANTHER" id="PTHR19143">
    <property type="entry name" value="FIBRINOGEN/TENASCIN/ANGIOPOEITIN"/>
    <property type="match status" value="1"/>
</dbReference>
<keyword evidence="4" id="KW-1185">Reference proteome</keyword>
<dbReference type="KEGG" id="aful:116487522"/>
<sequence length="499" mass="56838">MGKLGQGGGAGWRSDPVRGISVVWGPHKAIPARWDVGKTSVAPHGLNTLPEVTEPPLGTVPVRPMELCSGTVPAGAPWLSLLLLAVLSVPSLPKSLPASYGDTEEPQEGTGLIQCGEYSNQVLPNGRCRIVATLPQGDEQRCPDLFRCTDEVSYWLHENEERKQQILELRELISELQEELRNHRHRIKVLELQHEEAAGPNRSLEQRVQDLEQRYSEASTLQHIQATLLYDMQAQINNVSVLTDWVWRNPTCLGPADIRLQEETHRPEMKHARNCPIDCASVYYNGLRRSGVYSIMPSIGGMPIEVLCEMDTEGGGWTVIQRRQDGSVDFNRTWNEYKEGFGDLSGEFWLGNENIHKITSQGDYSLRIDLEDWNNKHKHAFYQVFSIEDEANYYRLHVDGFSGTVEDSFAWYHNKRSFSTPDSGNICAEISHGGWWYHQCFFSNLNGVYYKGGRYSIKNRKILGPDGIVWYSWKDTDYYSLRKVVMMIRPRTFRPHLSP</sequence>
<dbReference type="PROSITE" id="PS51406">
    <property type="entry name" value="FIBRINOGEN_C_2"/>
    <property type="match status" value="1"/>
</dbReference>
<protein>
    <submittedName>
        <fullName evidence="5">Angiopoietin-related protein 7-like</fullName>
    </submittedName>
</protein>
<dbReference type="CDD" id="cd00087">
    <property type="entry name" value="FReD"/>
    <property type="match status" value="1"/>
</dbReference>
<dbReference type="SMART" id="SM00186">
    <property type="entry name" value="FBG"/>
    <property type="match status" value="1"/>
</dbReference>
<dbReference type="AlphaFoldDB" id="A0A6J3CMZ1"/>
<dbReference type="RefSeq" id="XP_032040411.1">
    <property type="nucleotide sequence ID" value="XM_032184520.1"/>
</dbReference>
<dbReference type="Gene3D" id="3.90.215.10">
    <property type="entry name" value="Gamma Fibrinogen, chain A, domain 1"/>
    <property type="match status" value="1"/>
</dbReference>
<dbReference type="Pfam" id="PF00147">
    <property type="entry name" value="Fibrinogen_C"/>
    <property type="match status" value="1"/>
</dbReference>
<dbReference type="InterPro" id="IPR002181">
    <property type="entry name" value="Fibrinogen_a/b/g_C_dom"/>
</dbReference>
<dbReference type="SUPFAM" id="SSF56496">
    <property type="entry name" value="Fibrinogen C-terminal domain-like"/>
    <property type="match status" value="1"/>
</dbReference>
<dbReference type="Proteomes" id="UP000504639">
    <property type="component" value="Chromosome 3"/>
</dbReference>
<organism evidence="4 5">
    <name type="scientific">Aythya fuligula</name>
    <name type="common">Tufted duck</name>
    <name type="synonym">Anas fuligula</name>
    <dbReference type="NCBI Taxonomy" id="219594"/>
    <lineage>
        <taxon>Eukaryota</taxon>
        <taxon>Metazoa</taxon>
        <taxon>Chordata</taxon>
        <taxon>Craniata</taxon>
        <taxon>Vertebrata</taxon>
        <taxon>Euteleostomi</taxon>
        <taxon>Archelosauria</taxon>
        <taxon>Archosauria</taxon>
        <taxon>Dinosauria</taxon>
        <taxon>Saurischia</taxon>
        <taxon>Theropoda</taxon>
        <taxon>Coelurosauria</taxon>
        <taxon>Aves</taxon>
        <taxon>Neognathae</taxon>
        <taxon>Galloanserae</taxon>
        <taxon>Anseriformes</taxon>
        <taxon>Anatidae</taxon>
        <taxon>Aythyinae</taxon>
        <taxon>Aythya</taxon>
    </lineage>
</organism>
<evidence type="ECO:0000256" key="2">
    <source>
        <dbReference type="SAM" id="Coils"/>
    </source>
</evidence>